<evidence type="ECO:0000313" key="3">
    <source>
        <dbReference type="Proteomes" id="UP000008021"/>
    </source>
</evidence>
<dbReference type="HOGENOM" id="CLU_636769_0_0_1"/>
<accession>A0A0E0EX87</accession>
<reference evidence="2" key="1">
    <citation type="submission" date="2015-04" db="UniProtKB">
        <authorList>
            <consortium name="EnsemblPlants"/>
        </authorList>
    </citation>
    <scope>IDENTIFICATION</scope>
</reference>
<dbReference type="EnsemblPlants" id="OMERI10G05740.1">
    <property type="protein sequence ID" value="OMERI10G05740.1"/>
    <property type="gene ID" value="OMERI10G05740"/>
</dbReference>
<dbReference type="Proteomes" id="UP000008021">
    <property type="component" value="Chromosome 10"/>
</dbReference>
<feature type="compositionally biased region" description="Basic residues" evidence="1">
    <location>
        <begin position="381"/>
        <end position="394"/>
    </location>
</feature>
<sequence>MEREVFPWEKVQKHHDRSWATFLYFEGREARPSAQAQLKSRGGGITVDPGAPRRTSSKPTAFPAPPPLRNPATSGGTAEGSSRAPRRASARDASSRATSTSTPNGAVAPGAEEAEDGAAPGADDADADARTAALSVGAAARCSRNAPRWRRRGKEMAEWAGEVAGGERRWCCGRSMNDVSVLIFLLITSARLQFLPAASPISSGIHLPWFDWAGLSELLGFEITTDSAASAIDVSLEEAEIWVETAKSMLISIAVSEKVLRTKRDRDRYGRACELKKLYHAKLLSTREHNSGTVDPGAPRRTSSEPTAFPAPPLRNSATSGGTAEGSSRAPSRASARDASSRATSRCATSTITSDFVAPGAAADDARTALDALPPSGAPAPRRRRRRGRRRGARVGKETAEDGELVAGGGERSWSIGSRRGVRRVDERSER</sequence>
<organism evidence="2">
    <name type="scientific">Oryza meridionalis</name>
    <dbReference type="NCBI Taxonomy" id="40149"/>
    <lineage>
        <taxon>Eukaryota</taxon>
        <taxon>Viridiplantae</taxon>
        <taxon>Streptophyta</taxon>
        <taxon>Embryophyta</taxon>
        <taxon>Tracheophyta</taxon>
        <taxon>Spermatophyta</taxon>
        <taxon>Magnoliopsida</taxon>
        <taxon>Liliopsida</taxon>
        <taxon>Poales</taxon>
        <taxon>Poaceae</taxon>
        <taxon>BOP clade</taxon>
        <taxon>Oryzoideae</taxon>
        <taxon>Oryzeae</taxon>
        <taxon>Oryzinae</taxon>
        <taxon>Oryza</taxon>
    </lineage>
</organism>
<feature type="compositionally biased region" description="Low complexity" evidence="1">
    <location>
        <begin position="317"/>
        <end position="334"/>
    </location>
</feature>
<evidence type="ECO:0000256" key="1">
    <source>
        <dbReference type="SAM" id="MobiDB-lite"/>
    </source>
</evidence>
<reference evidence="2" key="2">
    <citation type="submission" date="2018-05" db="EMBL/GenBank/DDBJ databases">
        <title>OmerRS3 (Oryza meridionalis Reference Sequence Version 3).</title>
        <authorList>
            <person name="Zhang J."/>
            <person name="Kudrna D."/>
            <person name="Lee S."/>
            <person name="Talag J."/>
            <person name="Welchert J."/>
            <person name="Wing R.A."/>
        </authorList>
    </citation>
    <scope>NUCLEOTIDE SEQUENCE [LARGE SCALE GENOMIC DNA]</scope>
    <source>
        <strain evidence="2">cv. OR44</strain>
    </source>
</reference>
<feature type="region of interest" description="Disordered" evidence="1">
    <location>
        <begin position="286"/>
        <end position="348"/>
    </location>
</feature>
<name>A0A0E0EX87_9ORYZ</name>
<protein>
    <submittedName>
        <fullName evidence="2">Uncharacterized protein</fullName>
    </submittedName>
</protein>
<feature type="region of interest" description="Disordered" evidence="1">
    <location>
        <begin position="369"/>
        <end position="431"/>
    </location>
</feature>
<evidence type="ECO:0000313" key="2">
    <source>
        <dbReference type="EnsemblPlants" id="OMERI10G05740.1"/>
    </source>
</evidence>
<dbReference type="AlphaFoldDB" id="A0A0E0EX87"/>
<keyword evidence="3" id="KW-1185">Reference proteome</keyword>
<proteinExistence type="predicted"/>
<feature type="region of interest" description="Disordered" evidence="1">
    <location>
        <begin position="31"/>
        <end position="128"/>
    </location>
</feature>
<dbReference type="Gramene" id="OMERI10G05740.1">
    <property type="protein sequence ID" value="OMERI10G05740.1"/>
    <property type="gene ID" value="OMERI10G05740"/>
</dbReference>
<feature type="compositionally biased region" description="Polar residues" evidence="1">
    <location>
        <begin position="71"/>
        <end position="80"/>
    </location>
</feature>